<dbReference type="Pfam" id="PF00078">
    <property type="entry name" value="RVT_1"/>
    <property type="match status" value="1"/>
</dbReference>
<dbReference type="SUPFAM" id="SSF53098">
    <property type="entry name" value="Ribonuclease H-like"/>
    <property type="match status" value="1"/>
</dbReference>
<dbReference type="Gene3D" id="3.60.10.10">
    <property type="entry name" value="Endonuclease/exonuclease/phosphatase"/>
    <property type="match status" value="1"/>
</dbReference>
<dbReference type="InterPro" id="IPR036691">
    <property type="entry name" value="Endo/exonu/phosph_ase_sf"/>
</dbReference>
<dbReference type="Pfam" id="PF13456">
    <property type="entry name" value="RVT_3"/>
    <property type="match status" value="1"/>
</dbReference>
<dbReference type="GO" id="GO:0003676">
    <property type="term" value="F:nucleic acid binding"/>
    <property type="evidence" value="ECO:0007669"/>
    <property type="project" value="InterPro"/>
</dbReference>
<sequence length="565" mass="63950">MNVISWNCRGAGSKGFATLVNDLVKEYNVGIICLLETHISGSQAQRVIKRIKLDKCFMVEARGQAGGLWVLWDSTNWTMDVLRHSNQMIHFAIKNTLNSWNLTVVYGSPLPQFRIELWRDLRKIASEIRGAWSLIGDFNAVLADNERQGGSLTSCHRGDNAFRELVRECNLIDMGYQRNPFTWRRGMLYERLDRVLMNLERRKNRVLKLQNENGDWIDGKSDLENMATTFYKNLFAADGKVEKFCLSKSYPQLSNHDQQFFEVPFSDQEIFEAMKRIGSLKAPGPDGFQAIFYQSQWEIVGPSLCKLIHDIQEDPSKVAEINHTFLTLIPKVEMVTSMKQMRPISLCNVSYKVLTKMLATRLRRVMESLVGPSQCSFVPNRQTTDHAKSRLKTNQHIGWIRPPNNTLKLNCDGAVDGNAHAACGGVLRDCLGKFIFGFAGKIGTCSVLQAELWAIFHGLRIIKEMNLKGNFLIESDSEIAVKLLNEGCSREHPCYSLVNHIVRVAGEIQNLECSHILREANQVADRFAKHGFSLSEGVSVFTQPPGWVNLPLFADKSAVTFPRGF</sequence>
<evidence type="ECO:0000313" key="5">
    <source>
        <dbReference type="Proteomes" id="UP000075243"/>
    </source>
</evidence>
<dbReference type="Pfam" id="PF03372">
    <property type="entry name" value="Exo_endo_phos"/>
    <property type="match status" value="1"/>
</dbReference>
<dbReference type="InterPro" id="IPR002156">
    <property type="entry name" value="RNaseH_domain"/>
</dbReference>
<dbReference type="SUPFAM" id="SSF56219">
    <property type="entry name" value="DNase I-like"/>
    <property type="match status" value="1"/>
</dbReference>
<dbReference type="InterPro" id="IPR044730">
    <property type="entry name" value="RNase_H-like_dom_plant"/>
</dbReference>
<dbReference type="STRING" id="3821.A0A151QL09"/>
<dbReference type="InterPro" id="IPR043502">
    <property type="entry name" value="DNA/RNA_pol_sf"/>
</dbReference>
<dbReference type="AlphaFoldDB" id="A0A151QL09"/>
<dbReference type="InterPro" id="IPR000477">
    <property type="entry name" value="RT_dom"/>
</dbReference>
<accession>A0A151QL09</accession>
<proteinExistence type="predicted"/>
<dbReference type="InterPro" id="IPR005135">
    <property type="entry name" value="Endo/exonuclease/phosphatase"/>
</dbReference>
<gene>
    <name evidence="4" type="ORF">KK1_049358</name>
</gene>
<reference evidence="4" key="1">
    <citation type="journal article" date="2012" name="Nat. Biotechnol.">
        <title>Draft genome sequence of pigeonpea (Cajanus cajan), an orphan legume crop of resource-poor farmers.</title>
        <authorList>
            <person name="Varshney R.K."/>
            <person name="Chen W."/>
            <person name="Li Y."/>
            <person name="Bharti A.K."/>
            <person name="Saxena R.K."/>
            <person name="Schlueter J.A."/>
            <person name="Donoghue M.T."/>
            <person name="Azam S."/>
            <person name="Fan G."/>
            <person name="Whaley A.M."/>
            <person name="Farmer A.D."/>
            <person name="Sheridan J."/>
            <person name="Iwata A."/>
            <person name="Tuteja R."/>
            <person name="Penmetsa R.V."/>
            <person name="Wu W."/>
            <person name="Upadhyaya H.D."/>
            <person name="Yang S.P."/>
            <person name="Shah T."/>
            <person name="Saxena K.B."/>
            <person name="Michael T."/>
            <person name="McCombie W.R."/>
            <person name="Yang B."/>
            <person name="Zhang G."/>
            <person name="Yang H."/>
            <person name="Wang J."/>
            <person name="Spillane C."/>
            <person name="Cook D.R."/>
            <person name="May G.D."/>
            <person name="Xu X."/>
            <person name="Jackson S.A."/>
        </authorList>
    </citation>
    <scope>NUCLEOTIDE SEQUENCE [LARGE SCALE GENOMIC DNA]</scope>
</reference>
<dbReference type="EMBL" id="KQ486791">
    <property type="protein sequence ID" value="KYP30980.1"/>
    <property type="molecule type" value="Genomic_DNA"/>
</dbReference>
<feature type="domain" description="Reverse transcriptase" evidence="1">
    <location>
        <begin position="329"/>
        <end position="395"/>
    </location>
</feature>
<dbReference type="GO" id="GO:0004523">
    <property type="term" value="F:RNA-DNA hybrid ribonuclease activity"/>
    <property type="evidence" value="ECO:0007669"/>
    <property type="project" value="UniProtKB-EC"/>
</dbReference>
<dbReference type="CDD" id="cd06222">
    <property type="entry name" value="RNase_H_like"/>
    <property type="match status" value="1"/>
</dbReference>
<protein>
    <submittedName>
        <fullName evidence="4">Retrovirus-related Pol polyprotein LINE-1</fullName>
        <ecNumber evidence="4">3.1.26.4</ecNumber>
    </submittedName>
</protein>
<organism evidence="4 5">
    <name type="scientific">Cajanus cajan</name>
    <name type="common">Pigeon pea</name>
    <name type="synonym">Cajanus indicus</name>
    <dbReference type="NCBI Taxonomy" id="3821"/>
    <lineage>
        <taxon>Eukaryota</taxon>
        <taxon>Viridiplantae</taxon>
        <taxon>Streptophyta</taxon>
        <taxon>Embryophyta</taxon>
        <taxon>Tracheophyta</taxon>
        <taxon>Spermatophyta</taxon>
        <taxon>Magnoliopsida</taxon>
        <taxon>eudicotyledons</taxon>
        <taxon>Gunneridae</taxon>
        <taxon>Pentapetalae</taxon>
        <taxon>rosids</taxon>
        <taxon>fabids</taxon>
        <taxon>Fabales</taxon>
        <taxon>Fabaceae</taxon>
        <taxon>Papilionoideae</taxon>
        <taxon>50 kb inversion clade</taxon>
        <taxon>NPAAA clade</taxon>
        <taxon>indigoferoid/millettioid clade</taxon>
        <taxon>Phaseoleae</taxon>
        <taxon>Cajanus</taxon>
    </lineage>
</organism>
<dbReference type="OMA" id="INDCEVF"/>
<evidence type="ECO:0000259" key="3">
    <source>
        <dbReference type="Pfam" id="PF13456"/>
    </source>
</evidence>
<dbReference type="PANTHER" id="PTHR47723:SF19">
    <property type="entry name" value="POLYNUCLEOTIDYL TRANSFERASE, RIBONUCLEASE H-LIKE SUPERFAMILY PROTEIN"/>
    <property type="match status" value="1"/>
</dbReference>
<dbReference type="InterPro" id="IPR053151">
    <property type="entry name" value="RNase_H-like"/>
</dbReference>
<name>A0A151QL09_CAJCA</name>
<dbReference type="Gene3D" id="3.30.420.10">
    <property type="entry name" value="Ribonuclease H-like superfamily/Ribonuclease H"/>
    <property type="match status" value="1"/>
</dbReference>
<keyword evidence="4" id="KW-0378">Hydrolase</keyword>
<dbReference type="InterPro" id="IPR036397">
    <property type="entry name" value="RNaseH_sf"/>
</dbReference>
<dbReference type="PANTHER" id="PTHR47723">
    <property type="entry name" value="OS05G0353850 PROTEIN"/>
    <property type="match status" value="1"/>
</dbReference>
<evidence type="ECO:0000259" key="2">
    <source>
        <dbReference type="Pfam" id="PF03372"/>
    </source>
</evidence>
<dbReference type="InterPro" id="IPR012337">
    <property type="entry name" value="RNaseH-like_sf"/>
</dbReference>
<dbReference type="EC" id="3.1.26.4" evidence="4"/>
<keyword evidence="5" id="KW-1185">Reference proteome</keyword>
<feature type="domain" description="RNase H type-1" evidence="3">
    <location>
        <begin position="410"/>
        <end position="530"/>
    </location>
</feature>
<dbReference type="SUPFAM" id="SSF56672">
    <property type="entry name" value="DNA/RNA polymerases"/>
    <property type="match status" value="1"/>
</dbReference>
<dbReference type="Gramene" id="C.cajan_47874.t">
    <property type="protein sequence ID" value="C.cajan_47874.t"/>
    <property type="gene ID" value="C.cajan_47874"/>
</dbReference>
<evidence type="ECO:0000259" key="1">
    <source>
        <dbReference type="Pfam" id="PF00078"/>
    </source>
</evidence>
<feature type="domain" description="Endonuclease/exonuclease/phosphatase" evidence="2">
    <location>
        <begin position="4"/>
        <end position="199"/>
    </location>
</feature>
<evidence type="ECO:0000313" key="4">
    <source>
        <dbReference type="EMBL" id="KYP30980.1"/>
    </source>
</evidence>
<dbReference type="Proteomes" id="UP000075243">
    <property type="component" value="Unassembled WGS sequence"/>
</dbReference>